<dbReference type="Pfam" id="PF13579">
    <property type="entry name" value="Glyco_trans_4_4"/>
    <property type="match status" value="1"/>
</dbReference>
<gene>
    <name evidence="2" type="ORF">KEHDKFFH_01505</name>
</gene>
<dbReference type="OrthoDB" id="9787293at2"/>
<feature type="domain" description="Glycosyltransferase subfamily 4-like N-terminal" evidence="1">
    <location>
        <begin position="18"/>
        <end position="191"/>
    </location>
</feature>
<organism evidence="2 3">
    <name type="scientific">Marinobacter maroccanus</name>
    <dbReference type="NCBI Taxonomy" id="2055143"/>
    <lineage>
        <taxon>Bacteria</taxon>
        <taxon>Pseudomonadati</taxon>
        <taxon>Pseudomonadota</taxon>
        <taxon>Gammaproteobacteria</taxon>
        <taxon>Pseudomonadales</taxon>
        <taxon>Marinobacteraceae</taxon>
        <taxon>Marinobacter</taxon>
    </lineage>
</organism>
<name>A0A2S5ZF44_9GAMM</name>
<dbReference type="RefSeq" id="WP_104320281.1">
    <property type="nucleotide sequence ID" value="NZ_PSSX01000001.1"/>
</dbReference>
<accession>A0A2S5ZF44</accession>
<dbReference type="PANTHER" id="PTHR12526:SF638">
    <property type="entry name" value="SPORE COAT PROTEIN SA"/>
    <property type="match status" value="1"/>
</dbReference>
<reference evidence="2 3" key="1">
    <citation type="submission" date="2018-01" db="EMBL/GenBank/DDBJ databases">
        <title>Complete genome sequences of the type strains of Marinobacter flavimaris and Marinobacter maroccanus.</title>
        <authorList>
            <person name="Palau M."/>
            <person name="Boujida N."/>
            <person name="Manresa A."/>
            <person name="Minana-Galbis D."/>
        </authorList>
    </citation>
    <scope>NUCLEOTIDE SEQUENCE [LARGE SCALE GENOMIC DNA]</scope>
    <source>
        <strain evidence="2 3">N4</strain>
    </source>
</reference>
<proteinExistence type="predicted"/>
<dbReference type="CDD" id="cd03794">
    <property type="entry name" value="GT4_WbuB-like"/>
    <property type="match status" value="1"/>
</dbReference>
<dbReference type="Proteomes" id="UP000239917">
    <property type="component" value="Unassembled WGS sequence"/>
</dbReference>
<sequence>MKIIYLHQYFRTPAMSGGTRSYEMARRLVAAGHEVHIVTSSTDPDEALNDWYEEMVDGIHVHWLPVPYSNTMGFAKRLIAFSTFARKAGRYASKLSGDIVFATSTPLTIAIPGVRASRTLKVPLVFEVRDLWPEIPIALNVLKSPITKYLARRLEKWAYKNSDRVIGLSPGMCEGVVRAGYDASRVHCIPNSADLDLFAVSEKAGQDFRDSRAWLGDRPLVLYAGTFGFVNGVGYFADIARAALQLDPKICFLAVGNGAEYEKVKQRAAENGVLGKNFFMEPPVTKKEMPALLNAATLTTSLVIPNRALWHNSANKFFDSLAAGRPIFVNHGGWQAELLEEAGAGFEVPPDDASASAEKIINFLNDRARVESAGKAALDLARTRFDRSVLAGQLERVLSEAVQAVHA</sequence>
<protein>
    <submittedName>
        <fullName evidence="2">Glycosyltransferase WbuB</fullName>
    </submittedName>
</protein>
<evidence type="ECO:0000259" key="1">
    <source>
        <dbReference type="Pfam" id="PF13579"/>
    </source>
</evidence>
<dbReference type="Gene3D" id="3.40.50.2000">
    <property type="entry name" value="Glycogen Phosphorylase B"/>
    <property type="match status" value="2"/>
</dbReference>
<keyword evidence="3" id="KW-1185">Reference proteome</keyword>
<keyword evidence="2" id="KW-0808">Transferase</keyword>
<dbReference type="GO" id="GO:0016757">
    <property type="term" value="F:glycosyltransferase activity"/>
    <property type="evidence" value="ECO:0007669"/>
    <property type="project" value="UniProtKB-ARBA"/>
</dbReference>
<dbReference type="EMBL" id="PSSX01000001">
    <property type="protein sequence ID" value="PPI86025.1"/>
    <property type="molecule type" value="Genomic_DNA"/>
</dbReference>
<dbReference type="AlphaFoldDB" id="A0A2S5ZF44"/>
<dbReference type="PANTHER" id="PTHR12526">
    <property type="entry name" value="GLYCOSYLTRANSFERASE"/>
    <property type="match status" value="1"/>
</dbReference>
<evidence type="ECO:0000313" key="2">
    <source>
        <dbReference type="EMBL" id="PPI86025.1"/>
    </source>
</evidence>
<comment type="caution">
    <text evidence="2">The sequence shown here is derived from an EMBL/GenBank/DDBJ whole genome shotgun (WGS) entry which is preliminary data.</text>
</comment>
<evidence type="ECO:0000313" key="3">
    <source>
        <dbReference type="Proteomes" id="UP000239917"/>
    </source>
</evidence>
<dbReference type="InterPro" id="IPR028098">
    <property type="entry name" value="Glyco_trans_4-like_N"/>
</dbReference>
<dbReference type="Pfam" id="PF13692">
    <property type="entry name" value="Glyco_trans_1_4"/>
    <property type="match status" value="1"/>
</dbReference>
<dbReference type="SUPFAM" id="SSF53756">
    <property type="entry name" value="UDP-Glycosyltransferase/glycogen phosphorylase"/>
    <property type="match status" value="1"/>
</dbReference>